<gene>
    <name evidence="2" type="ORF">B0H64DRAFT_446115</name>
</gene>
<dbReference type="Proteomes" id="UP001278766">
    <property type="component" value="Unassembled WGS sequence"/>
</dbReference>
<reference evidence="2" key="2">
    <citation type="submission" date="2023-06" db="EMBL/GenBank/DDBJ databases">
        <authorList>
            <consortium name="Lawrence Berkeley National Laboratory"/>
            <person name="Haridas S."/>
            <person name="Hensen N."/>
            <person name="Bonometti L."/>
            <person name="Westerberg I."/>
            <person name="Brannstrom I.O."/>
            <person name="Guillou S."/>
            <person name="Cros-Aarteil S."/>
            <person name="Calhoun S."/>
            <person name="Kuo A."/>
            <person name="Mondo S."/>
            <person name="Pangilinan J."/>
            <person name="Riley R."/>
            <person name="Labutti K."/>
            <person name="Andreopoulos B."/>
            <person name="Lipzen A."/>
            <person name="Chen C."/>
            <person name="Yanf M."/>
            <person name="Daum C."/>
            <person name="Ng V."/>
            <person name="Clum A."/>
            <person name="Steindorff A."/>
            <person name="Ohm R."/>
            <person name="Martin F."/>
            <person name="Silar P."/>
            <person name="Natvig D."/>
            <person name="Lalanne C."/>
            <person name="Gautier V."/>
            <person name="Ament-Velasquez S.L."/>
            <person name="Kruys A."/>
            <person name="Hutchinson M.I."/>
            <person name="Powell A.J."/>
            <person name="Barry K."/>
            <person name="Miller A.N."/>
            <person name="Grigoriev I.V."/>
            <person name="Debuchy R."/>
            <person name="Gladieux P."/>
            <person name="Thoren M.H."/>
            <person name="Johannesson H."/>
        </authorList>
    </citation>
    <scope>NUCLEOTIDE SEQUENCE</scope>
    <source>
        <strain evidence="2">CBS 168.71</strain>
    </source>
</reference>
<dbReference type="EMBL" id="JAUEPN010000009">
    <property type="protein sequence ID" value="KAK3291460.1"/>
    <property type="molecule type" value="Genomic_DNA"/>
</dbReference>
<reference evidence="2" key="1">
    <citation type="journal article" date="2023" name="Mol. Phylogenet. Evol.">
        <title>Genome-scale phylogeny and comparative genomics of the fungal order Sordariales.</title>
        <authorList>
            <person name="Hensen N."/>
            <person name="Bonometti L."/>
            <person name="Westerberg I."/>
            <person name="Brannstrom I.O."/>
            <person name="Guillou S."/>
            <person name="Cros-Aarteil S."/>
            <person name="Calhoun S."/>
            <person name="Haridas S."/>
            <person name="Kuo A."/>
            <person name="Mondo S."/>
            <person name="Pangilinan J."/>
            <person name="Riley R."/>
            <person name="LaButti K."/>
            <person name="Andreopoulos B."/>
            <person name="Lipzen A."/>
            <person name="Chen C."/>
            <person name="Yan M."/>
            <person name="Daum C."/>
            <person name="Ng V."/>
            <person name="Clum A."/>
            <person name="Steindorff A."/>
            <person name="Ohm R.A."/>
            <person name="Martin F."/>
            <person name="Silar P."/>
            <person name="Natvig D.O."/>
            <person name="Lalanne C."/>
            <person name="Gautier V."/>
            <person name="Ament-Velasquez S.L."/>
            <person name="Kruys A."/>
            <person name="Hutchinson M.I."/>
            <person name="Powell A.J."/>
            <person name="Barry K."/>
            <person name="Miller A.N."/>
            <person name="Grigoriev I.V."/>
            <person name="Debuchy R."/>
            <person name="Gladieux P."/>
            <person name="Hiltunen Thoren M."/>
            <person name="Johannesson H."/>
        </authorList>
    </citation>
    <scope>NUCLEOTIDE SEQUENCE</scope>
    <source>
        <strain evidence="2">CBS 168.71</strain>
    </source>
</reference>
<evidence type="ECO:0000313" key="3">
    <source>
        <dbReference type="Proteomes" id="UP001278766"/>
    </source>
</evidence>
<protein>
    <submittedName>
        <fullName evidence="2">Uncharacterized protein</fullName>
    </submittedName>
</protein>
<sequence length="107" mass="10528">MSSVAKDNAFAAGVPVYDSAGNGWLKLRGGDPNQRYYIASNGHIYPERTDATSGGNQKTGGTSSGNQKTGGTSGGNQKTGGTSGGNQKTGGTSGGNKNISTGGGGQK</sequence>
<feature type="compositionally biased region" description="Gly residues" evidence="1">
    <location>
        <begin position="71"/>
        <end position="94"/>
    </location>
</feature>
<accession>A0AAE0H7Q1</accession>
<organism evidence="2 3">
    <name type="scientific">Chaetomium fimeti</name>
    <dbReference type="NCBI Taxonomy" id="1854472"/>
    <lineage>
        <taxon>Eukaryota</taxon>
        <taxon>Fungi</taxon>
        <taxon>Dikarya</taxon>
        <taxon>Ascomycota</taxon>
        <taxon>Pezizomycotina</taxon>
        <taxon>Sordariomycetes</taxon>
        <taxon>Sordariomycetidae</taxon>
        <taxon>Sordariales</taxon>
        <taxon>Chaetomiaceae</taxon>
        <taxon>Chaetomium</taxon>
    </lineage>
</organism>
<evidence type="ECO:0000313" key="2">
    <source>
        <dbReference type="EMBL" id="KAK3291460.1"/>
    </source>
</evidence>
<name>A0AAE0H7Q1_9PEZI</name>
<comment type="caution">
    <text evidence="2">The sequence shown here is derived from an EMBL/GenBank/DDBJ whole genome shotgun (WGS) entry which is preliminary data.</text>
</comment>
<evidence type="ECO:0000256" key="1">
    <source>
        <dbReference type="SAM" id="MobiDB-lite"/>
    </source>
</evidence>
<keyword evidence="3" id="KW-1185">Reference proteome</keyword>
<dbReference type="AlphaFoldDB" id="A0AAE0H7Q1"/>
<proteinExistence type="predicted"/>
<feature type="region of interest" description="Disordered" evidence="1">
    <location>
        <begin position="1"/>
        <end position="107"/>
    </location>
</feature>
<feature type="compositionally biased region" description="Low complexity" evidence="1">
    <location>
        <begin position="59"/>
        <end position="70"/>
    </location>
</feature>
<dbReference type="RefSeq" id="XP_062654974.1">
    <property type="nucleotide sequence ID" value="XM_062806892.1"/>
</dbReference>
<dbReference type="GeneID" id="87843840"/>